<dbReference type="GO" id="GO:0015937">
    <property type="term" value="P:coenzyme A biosynthetic process"/>
    <property type="evidence" value="ECO:0007669"/>
    <property type="project" value="UniProtKB-UniRule"/>
</dbReference>
<evidence type="ECO:0000256" key="2">
    <source>
        <dbReference type="ARBA" id="ARBA00022741"/>
    </source>
</evidence>
<keyword evidence="5" id="KW-0963">Cytoplasm</keyword>
<dbReference type="GO" id="GO:0005524">
    <property type="term" value="F:ATP binding"/>
    <property type="evidence" value="ECO:0007669"/>
    <property type="project" value="UniProtKB-UniRule"/>
</dbReference>
<comment type="subcellular location">
    <subcellularLocation>
        <location evidence="5">Cytoplasm</location>
    </subcellularLocation>
</comment>
<evidence type="ECO:0000256" key="3">
    <source>
        <dbReference type="ARBA" id="ARBA00022840"/>
    </source>
</evidence>
<evidence type="ECO:0000313" key="8">
    <source>
        <dbReference type="Proteomes" id="UP001431776"/>
    </source>
</evidence>
<dbReference type="PANTHER" id="PTHR10695:SF46">
    <property type="entry name" value="BIFUNCTIONAL COENZYME A SYNTHASE-RELATED"/>
    <property type="match status" value="1"/>
</dbReference>
<dbReference type="EC" id="2.7.1.24" evidence="5 6"/>
<proteinExistence type="inferred from homology"/>
<sequence length="208" mass="22775">MSELDRTKNKPVLGIVGGIASGKSAVAAEFGRLGCAVVDADAIARQALETPAIREAIVERFGPGVLAGAGQIDRRTLAEIVFGDTAKLQALNAIVHPFVLRRAEELIARHRRDPGVKAVVLDMPLLVEVGWADRCDRIVFVRCDRARRVERAGRGRSMDERNIEIRENLQISLDTKAALADNTIDNNSDFSALVRQVVFIFSEMTKNS</sequence>
<evidence type="ECO:0000256" key="4">
    <source>
        <dbReference type="ARBA" id="ARBA00022993"/>
    </source>
</evidence>
<keyword evidence="5 7" id="KW-0808">Transferase</keyword>
<evidence type="ECO:0000256" key="1">
    <source>
        <dbReference type="ARBA" id="ARBA00009018"/>
    </source>
</evidence>
<dbReference type="InterPro" id="IPR001977">
    <property type="entry name" value="Depp_CoAkinase"/>
</dbReference>
<dbReference type="PROSITE" id="PS51219">
    <property type="entry name" value="DPCK"/>
    <property type="match status" value="1"/>
</dbReference>
<dbReference type="PANTHER" id="PTHR10695">
    <property type="entry name" value="DEPHOSPHO-COA KINASE-RELATED"/>
    <property type="match status" value="1"/>
</dbReference>
<reference evidence="7" key="1">
    <citation type="submission" date="2023-05" db="EMBL/GenBank/DDBJ databases">
        <title>Anaerotaeda fermentans gen. nov., sp. nov., a novel anaerobic planctomycete of the new family within the order Sedimentisphaerales isolated from Taman Peninsula, Russia.</title>
        <authorList>
            <person name="Khomyakova M.A."/>
            <person name="Merkel A.Y."/>
            <person name="Slobodkin A.I."/>
        </authorList>
    </citation>
    <scope>NUCLEOTIDE SEQUENCE</scope>
    <source>
        <strain evidence="7">M17dextr</strain>
    </source>
</reference>
<gene>
    <name evidence="5 7" type="primary">coaE</name>
    <name evidence="7" type="ORF">QJ522_12300</name>
</gene>
<dbReference type="SUPFAM" id="SSF52540">
    <property type="entry name" value="P-loop containing nucleoside triphosphate hydrolases"/>
    <property type="match status" value="1"/>
</dbReference>
<organism evidence="7 8">
    <name type="scientific">Anaerobaca lacustris</name>
    <dbReference type="NCBI Taxonomy" id="3044600"/>
    <lineage>
        <taxon>Bacteria</taxon>
        <taxon>Pseudomonadati</taxon>
        <taxon>Planctomycetota</taxon>
        <taxon>Phycisphaerae</taxon>
        <taxon>Sedimentisphaerales</taxon>
        <taxon>Anaerobacaceae</taxon>
        <taxon>Anaerobaca</taxon>
    </lineage>
</organism>
<evidence type="ECO:0000313" key="7">
    <source>
        <dbReference type="EMBL" id="MDI6449831.1"/>
    </source>
</evidence>
<keyword evidence="2 5" id="KW-0547">Nucleotide-binding</keyword>
<comment type="function">
    <text evidence="5">Catalyzes the phosphorylation of the 3'-hydroxyl group of dephosphocoenzyme A to form coenzyme A.</text>
</comment>
<dbReference type="RefSeq" id="WP_349245239.1">
    <property type="nucleotide sequence ID" value="NZ_JASCXX010000013.1"/>
</dbReference>
<comment type="pathway">
    <text evidence="5">Cofactor biosynthesis; coenzyme A biosynthesis; CoA from (R)-pantothenate: step 5/5.</text>
</comment>
<keyword evidence="4 5" id="KW-0173">Coenzyme A biosynthesis</keyword>
<dbReference type="GO" id="GO:0004140">
    <property type="term" value="F:dephospho-CoA kinase activity"/>
    <property type="evidence" value="ECO:0007669"/>
    <property type="project" value="UniProtKB-UniRule"/>
</dbReference>
<dbReference type="GO" id="GO:0005737">
    <property type="term" value="C:cytoplasm"/>
    <property type="evidence" value="ECO:0007669"/>
    <property type="project" value="UniProtKB-SubCell"/>
</dbReference>
<comment type="caution">
    <text evidence="7">The sequence shown here is derived from an EMBL/GenBank/DDBJ whole genome shotgun (WGS) entry which is preliminary data.</text>
</comment>
<dbReference type="AlphaFoldDB" id="A0AAW6U156"/>
<name>A0AAW6U156_9BACT</name>
<dbReference type="InterPro" id="IPR027417">
    <property type="entry name" value="P-loop_NTPase"/>
</dbReference>
<accession>A0AAW6U156</accession>
<comment type="similarity">
    <text evidence="1 5">Belongs to the CoaE family.</text>
</comment>
<dbReference type="EMBL" id="JASCXX010000013">
    <property type="protein sequence ID" value="MDI6449831.1"/>
    <property type="molecule type" value="Genomic_DNA"/>
</dbReference>
<keyword evidence="5 7" id="KW-0418">Kinase</keyword>
<dbReference type="CDD" id="cd02022">
    <property type="entry name" value="DPCK"/>
    <property type="match status" value="1"/>
</dbReference>
<dbReference type="HAMAP" id="MF_00376">
    <property type="entry name" value="Dephospho_CoA_kinase"/>
    <property type="match status" value="1"/>
</dbReference>
<comment type="catalytic activity">
    <reaction evidence="5">
        <text>3'-dephospho-CoA + ATP = ADP + CoA + H(+)</text>
        <dbReference type="Rhea" id="RHEA:18245"/>
        <dbReference type="ChEBI" id="CHEBI:15378"/>
        <dbReference type="ChEBI" id="CHEBI:30616"/>
        <dbReference type="ChEBI" id="CHEBI:57287"/>
        <dbReference type="ChEBI" id="CHEBI:57328"/>
        <dbReference type="ChEBI" id="CHEBI:456216"/>
        <dbReference type="EC" id="2.7.1.24"/>
    </reaction>
</comment>
<dbReference type="Gene3D" id="3.40.50.300">
    <property type="entry name" value="P-loop containing nucleotide triphosphate hydrolases"/>
    <property type="match status" value="1"/>
</dbReference>
<feature type="binding site" evidence="5">
    <location>
        <begin position="20"/>
        <end position="25"/>
    </location>
    <ligand>
        <name>ATP</name>
        <dbReference type="ChEBI" id="CHEBI:30616"/>
    </ligand>
</feature>
<evidence type="ECO:0000256" key="5">
    <source>
        <dbReference type="HAMAP-Rule" id="MF_00376"/>
    </source>
</evidence>
<dbReference type="NCBIfam" id="TIGR00152">
    <property type="entry name" value="dephospho-CoA kinase"/>
    <property type="match status" value="1"/>
</dbReference>
<evidence type="ECO:0000256" key="6">
    <source>
        <dbReference type="NCBIfam" id="TIGR00152"/>
    </source>
</evidence>
<dbReference type="Proteomes" id="UP001431776">
    <property type="component" value="Unassembled WGS sequence"/>
</dbReference>
<keyword evidence="3 5" id="KW-0067">ATP-binding</keyword>
<dbReference type="Pfam" id="PF01121">
    <property type="entry name" value="CoaE"/>
    <property type="match status" value="1"/>
</dbReference>
<protein>
    <recommendedName>
        <fullName evidence="5 6">Dephospho-CoA kinase</fullName>
        <ecNumber evidence="5 6">2.7.1.24</ecNumber>
    </recommendedName>
    <alternativeName>
        <fullName evidence="5">Dephosphocoenzyme A kinase</fullName>
    </alternativeName>
</protein>
<keyword evidence="8" id="KW-1185">Reference proteome</keyword>